<dbReference type="InParanoid" id="A0A194YS02"/>
<dbReference type="InterPro" id="IPR018200">
    <property type="entry name" value="USP_CS"/>
</dbReference>
<dbReference type="AlphaFoldDB" id="A0A194YS02"/>
<evidence type="ECO:0000256" key="1">
    <source>
        <dbReference type="ARBA" id="ARBA00009085"/>
    </source>
</evidence>
<comment type="catalytic activity">
    <reaction evidence="7">
        <text>Thiol-dependent hydrolysis of ester, thioester, amide, peptide and isopeptide bonds formed by the C-terminal Gly of ubiquitin (a 76-residue protein attached to proteins as an intracellular targeting signal).</text>
        <dbReference type="EC" id="3.4.19.12"/>
    </reaction>
</comment>
<dbReference type="InterPro" id="IPR001394">
    <property type="entry name" value="Peptidase_C19_UCH"/>
</dbReference>
<evidence type="ECO:0000313" key="10">
    <source>
        <dbReference type="EMBL" id="KXG30972.1"/>
    </source>
</evidence>
<dbReference type="GO" id="GO:0004843">
    <property type="term" value="F:cysteine-type deubiquitinase activity"/>
    <property type="evidence" value="ECO:0000318"/>
    <property type="project" value="GO_Central"/>
</dbReference>
<dbReference type="SUPFAM" id="SSF54001">
    <property type="entry name" value="Cysteine proteinases"/>
    <property type="match status" value="1"/>
</dbReference>
<protein>
    <recommendedName>
        <fullName evidence="7">Ubiquitin carboxyl-terminal hydrolase</fullName>
        <ecNumber evidence="7">3.4.19.12</ecNumber>
    </recommendedName>
</protein>
<dbReference type="InterPro" id="IPR038765">
    <property type="entry name" value="Papain-like_cys_pep_sf"/>
</dbReference>
<dbReference type="InterPro" id="IPR028889">
    <property type="entry name" value="USP"/>
</dbReference>
<dbReference type="EC" id="3.4.19.12" evidence="7"/>
<dbReference type="Pfam" id="PF00443">
    <property type="entry name" value="UCH"/>
    <property type="match status" value="1"/>
</dbReference>
<dbReference type="Gramene" id="KXG30971">
    <property type="protein sequence ID" value="KXG30971"/>
    <property type="gene ID" value="SORBI_3004G274900"/>
</dbReference>
<keyword evidence="11" id="KW-1185">Reference proteome</keyword>
<organism evidence="10 11">
    <name type="scientific">Sorghum bicolor</name>
    <name type="common">Sorghum</name>
    <name type="synonym">Sorghum vulgare</name>
    <dbReference type="NCBI Taxonomy" id="4558"/>
    <lineage>
        <taxon>Eukaryota</taxon>
        <taxon>Viridiplantae</taxon>
        <taxon>Streptophyta</taxon>
        <taxon>Embryophyta</taxon>
        <taxon>Tracheophyta</taxon>
        <taxon>Spermatophyta</taxon>
        <taxon>Magnoliopsida</taxon>
        <taxon>Liliopsida</taxon>
        <taxon>Poales</taxon>
        <taxon>Poaceae</taxon>
        <taxon>PACMAD clade</taxon>
        <taxon>Panicoideae</taxon>
        <taxon>Andropogonodae</taxon>
        <taxon>Andropogoneae</taxon>
        <taxon>Sorghinae</taxon>
        <taxon>Sorghum</taxon>
    </lineage>
</organism>
<comment type="similarity">
    <text evidence="1 7">Belongs to the peptidase C19 family.</text>
</comment>
<dbReference type="GO" id="GO:0031647">
    <property type="term" value="P:regulation of protein stability"/>
    <property type="evidence" value="ECO:0000318"/>
    <property type="project" value="GO_Central"/>
</dbReference>
<dbReference type="STRING" id="4558.A0A194YS02"/>
<dbReference type="FunFam" id="3.90.70.10:FF:000116">
    <property type="entry name" value="Ubiquitin carboxyl-terminal hydrolase 20"/>
    <property type="match status" value="1"/>
</dbReference>
<reference evidence="10" key="2">
    <citation type="submission" date="2017-02" db="EMBL/GenBank/DDBJ databases">
        <title>WGS assembly of Sorghum bicolor.</title>
        <authorList>
            <person name="Paterson A."/>
            <person name="Mullet J."/>
            <person name="Bowers J."/>
            <person name="Bruggmann R."/>
            <person name="Dubchak I."/>
            <person name="Grimwood J."/>
            <person name="Gundlach H."/>
            <person name="Haberer G."/>
            <person name="Hellsten U."/>
            <person name="Mitros T."/>
            <person name="Poliakov A."/>
            <person name="Schmutz J."/>
            <person name="Spannagl M."/>
            <person name="Tang H."/>
            <person name="Wang X."/>
            <person name="Wicker T."/>
            <person name="Bharti A."/>
            <person name="Chapman J."/>
            <person name="Feltus F."/>
            <person name="Gowik U."/>
            <person name="Grigoriev I."/>
            <person name="Lyons E."/>
            <person name="Maher C."/>
            <person name="Martis M."/>
            <person name="Narechania A."/>
            <person name="Otillar R."/>
            <person name="Penning B."/>
            <person name="Salamov A."/>
            <person name="Wang Y."/>
            <person name="Zhang L."/>
            <person name="Carpita N."/>
            <person name="Freeling M."/>
            <person name="Gingle A."/>
            <person name="Hash C."/>
            <person name="Keller B."/>
            <person name="Klein P."/>
            <person name="Kresovich S."/>
            <person name="Mccann M."/>
            <person name="Ming R."/>
            <person name="Peterson D."/>
            <person name="Rahman M."/>
            <person name="Ware D."/>
            <person name="Westhoff P."/>
            <person name="Mayer K."/>
            <person name="Messing J."/>
            <person name="Sims D."/>
            <person name="Jenkins J."/>
            <person name="Shu S."/>
            <person name="Rokhsar D."/>
        </authorList>
    </citation>
    <scope>NUCLEOTIDE SEQUENCE</scope>
</reference>
<dbReference type="PROSITE" id="PS00972">
    <property type="entry name" value="USP_1"/>
    <property type="match status" value="1"/>
</dbReference>
<evidence type="ECO:0000256" key="3">
    <source>
        <dbReference type="ARBA" id="ARBA00022786"/>
    </source>
</evidence>
<keyword evidence="4 7" id="KW-0378">Hydrolase</keyword>
<dbReference type="PANTHER" id="PTHR24006">
    <property type="entry name" value="UBIQUITIN CARBOXYL-TERMINAL HYDROLASE"/>
    <property type="match status" value="1"/>
</dbReference>
<dbReference type="Proteomes" id="UP000000768">
    <property type="component" value="Chromosome 4"/>
</dbReference>
<evidence type="ECO:0000256" key="5">
    <source>
        <dbReference type="ARBA" id="ARBA00022807"/>
    </source>
</evidence>
<accession>A0A194YS02</accession>
<comment type="function">
    <text evidence="6 7">Recognizes and hydrolyzes the peptide bond at the C-terminal Gly of ubiquitin. Involved in the processing of poly-ubiquitin precursors as well as that of ubiquitinated proteins.</text>
</comment>
<evidence type="ECO:0000256" key="6">
    <source>
        <dbReference type="ARBA" id="ARBA00037450"/>
    </source>
</evidence>
<sequence length="745" mass="82435">MAEQDGAAGQSPPDSVPGGAAENGDQNTKQHQPFFSMCQPLRTVSYSNSWDGVCAPAANENNHTSGLNSMADEHTITASTPLGSKQPQSEGISGTSYREDNSCSPHSINKEVSLVQDVMEMEQSMDGVDVPHGGTSEQPEPLATEQPDSFDEIDIWGAQDNQQVLPLNSKQWNSNIGETCDAEDMHIPLSVSYRRQPKSVGAGLSNMGNTCFLNATLQCITHTVPLFRKLHSTDHFTPCSYNKDGFCSFCALKEHADESIRRSGSVIAPTKFRDSLRKLSSDFRPGQQEDAHEFLRCLLDNLHKCTLDPKSKGKDSSFDEESIVKEIFGGQLRSHLSCCECGHSSETFEPFLDLSLEIDQVDHLVDALQSFTKVEHIGDSENKLTCESCNAQVCKNKQLTLHRAPDVIAFHLKRFTTLDNSVEKIDKHVVYPLEVDLKPFYSNPDAAGELKYDLYGVVEHSGLPNYGHYVCAIRSSPSTWYLMNDSNVDSITDSSALNQEAYILFYVRQGKFPWFSSLLEGKDALQVENTRGTSPVSVLENIDANCSNSSGGGSSSSSGDKLEKNEASQLEETEKDEMSRYKTPFLPEKPSKRSPLGASNSNNKIDENKPSRASLQNDAARCLRSLETTNLDKPSTPRCSKRLALSSDNESSVFEFEDFDEEVETLHPNMKLQPKVKKAKAASASKAVKGPCIDQNALHLMRGMTSTRRKDLMECIKQQNAKHESRRCPASDPLDKKKRKVVLQY</sequence>
<dbReference type="GO" id="GO:0005634">
    <property type="term" value="C:nucleus"/>
    <property type="evidence" value="ECO:0000318"/>
    <property type="project" value="GO_Central"/>
</dbReference>
<reference evidence="11" key="3">
    <citation type="journal article" date="2018" name="Plant J.">
        <title>The Sorghum bicolor reference genome: improved assembly, gene annotations, a transcriptome atlas, and signatures of genome organization.</title>
        <authorList>
            <person name="McCormick R.F."/>
            <person name="Truong S.K."/>
            <person name="Sreedasyam A."/>
            <person name="Jenkins J."/>
            <person name="Shu S."/>
            <person name="Sims D."/>
            <person name="Kennedy M."/>
            <person name="Amirebrahimi M."/>
            <person name="Weers B.D."/>
            <person name="McKinley B."/>
            <person name="Mattison A."/>
            <person name="Morishige D.T."/>
            <person name="Grimwood J."/>
            <person name="Schmutz J."/>
            <person name="Mullet J.E."/>
        </authorList>
    </citation>
    <scope>NUCLEOTIDE SEQUENCE [LARGE SCALE GENOMIC DNA]</scope>
    <source>
        <strain evidence="11">cv. BTx623</strain>
    </source>
</reference>
<evidence type="ECO:0000256" key="8">
    <source>
        <dbReference type="SAM" id="MobiDB-lite"/>
    </source>
</evidence>
<dbReference type="ExpressionAtlas" id="A0A194YS02">
    <property type="expression patterns" value="baseline and differential"/>
</dbReference>
<evidence type="ECO:0000256" key="7">
    <source>
        <dbReference type="RuleBase" id="RU366025"/>
    </source>
</evidence>
<dbReference type="EMBL" id="CM000763">
    <property type="protein sequence ID" value="KXG30971.1"/>
    <property type="molecule type" value="Genomic_DNA"/>
</dbReference>
<feature type="region of interest" description="Disordered" evidence="8">
    <location>
        <begin position="1"/>
        <end position="34"/>
    </location>
</feature>
<dbReference type="GO" id="GO:0006508">
    <property type="term" value="P:proteolysis"/>
    <property type="evidence" value="ECO:0007669"/>
    <property type="project" value="UniProtKB-KW"/>
</dbReference>
<proteinExistence type="inferred from homology"/>
<name>A0A194YS02_SORBI</name>
<gene>
    <name evidence="10" type="ORF">SORBI_3004G274900</name>
</gene>
<dbReference type="GO" id="GO:0016579">
    <property type="term" value="P:protein deubiquitination"/>
    <property type="evidence" value="ECO:0007669"/>
    <property type="project" value="InterPro"/>
</dbReference>
<evidence type="ECO:0000313" key="11">
    <source>
        <dbReference type="Proteomes" id="UP000000768"/>
    </source>
</evidence>
<reference evidence="10 11" key="1">
    <citation type="journal article" date="2009" name="Nature">
        <title>The Sorghum bicolor genome and the diversification of grasses.</title>
        <authorList>
            <person name="Paterson A.H."/>
            <person name="Bowers J.E."/>
            <person name="Bruggmann R."/>
            <person name="Dubchak I."/>
            <person name="Grimwood J."/>
            <person name="Gundlach H."/>
            <person name="Haberer G."/>
            <person name="Hellsten U."/>
            <person name="Mitros T."/>
            <person name="Poliakov A."/>
            <person name="Schmutz J."/>
            <person name="Spannagl M."/>
            <person name="Tang H."/>
            <person name="Wang X."/>
            <person name="Wicker T."/>
            <person name="Bharti A.K."/>
            <person name="Chapman J."/>
            <person name="Feltus F.A."/>
            <person name="Gowik U."/>
            <person name="Grigoriev I.V."/>
            <person name="Lyons E."/>
            <person name="Maher C.A."/>
            <person name="Martis M."/>
            <person name="Narechania A."/>
            <person name="Otillar R.P."/>
            <person name="Penning B.W."/>
            <person name="Salamov A.A."/>
            <person name="Wang Y."/>
            <person name="Zhang L."/>
            <person name="Carpita N.C."/>
            <person name="Freeling M."/>
            <person name="Gingle A.R."/>
            <person name="Hash C.T."/>
            <person name="Keller B."/>
            <person name="Klein P."/>
            <person name="Kresovich S."/>
            <person name="McCann M.C."/>
            <person name="Ming R."/>
            <person name="Peterson D.G."/>
            <person name="Mehboob-ur-Rahman"/>
            <person name="Ware D."/>
            <person name="Westhoff P."/>
            <person name="Mayer K.F."/>
            <person name="Messing J."/>
            <person name="Rokhsar D.S."/>
        </authorList>
    </citation>
    <scope>NUCLEOTIDE SEQUENCE [LARGE SCALE GENOMIC DNA]</scope>
    <source>
        <strain evidence="11">cv. BTx623</strain>
    </source>
</reference>
<feature type="region of interest" description="Disordered" evidence="8">
    <location>
        <begin position="718"/>
        <end position="745"/>
    </location>
</feature>
<dbReference type="PROSITE" id="PS00973">
    <property type="entry name" value="USP_2"/>
    <property type="match status" value="1"/>
</dbReference>
<dbReference type="EMBL" id="CM000763">
    <property type="protein sequence ID" value="KXG30972.1"/>
    <property type="molecule type" value="Genomic_DNA"/>
</dbReference>
<feature type="region of interest" description="Disordered" evidence="8">
    <location>
        <begin position="544"/>
        <end position="617"/>
    </location>
</feature>
<dbReference type="GO" id="GO:0005829">
    <property type="term" value="C:cytosol"/>
    <property type="evidence" value="ECO:0000318"/>
    <property type="project" value="GO_Central"/>
</dbReference>
<dbReference type="EMBL" id="CM000763">
    <property type="protein sequence ID" value="OQU85579.1"/>
    <property type="molecule type" value="Genomic_DNA"/>
</dbReference>
<evidence type="ECO:0000259" key="9">
    <source>
        <dbReference type="PROSITE" id="PS50235"/>
    </source>
</evidence>
<feature type="compositionally biased region" description="Polar residues" evidence="8">
    <location>
        <begin position="24"/>
        <end position="33"/>
    </location>
</feature>
<feature type="domain" description="USP" evidence="9">
    <location>
        <begin position="202"/>
        <end position="509"/>
    </location>
</feature>
<keyword evidence="3 7" id="KW-0833">Ubl conjugation pathway</keyword>
<evidence type="ECO:0000256" key="4">
    <source>
        <dbReference type="ARBA" id="ARBA00022801"/>
    </source>
</evidence>
<dbReference type="PANTHER" id="PTHR24006:SF747">
    <property type="entry name" value="UBIQUITIN CARBOXYL-TERMINAL HYDROLASE 20"/>
    <property type="match status" value="1"/>
</dbReference>
<dbReference type="PROSITE" id="PS50235">
    <property type="entry name" value="USP_3"/>
    <property type="match status" value="1"/>
</dbReference>
<evidence type="ECO:0000256" key="2">
    <source>
        <dbReference type="ARBA" id="ARBA00022670"/>
    </source>
</evidence>
<dbReference type="Gene3D" id="3.90.70.10">
    <property type="entry name" value="Cysteine proteinases"/>
    <property type="match status" value="1"/>
</dbReference>
<feature type="region of interest" description="Disordered" evidence="8">
    <location>
        <begin position="78"/>
        <end position="106"/>
    </location>
</feature>
<dbReference type="InterPro" id="IPR050164">
    <property type="entry name" value="Peptidase_C19"/>
</dbReference>
<keyword evidence="2 7" id="KW-0645">Protease</keyword>
<dbReference type="OrthoDB" id="420187at2759"/>
<dbReference type="Gramene" id="OQU85579">
    <property type="protein sequence ID" value="OQU85579"/>
    <property type="gene ID" value="SORBI_3004G274900"/>
</dbReference>
<keyword evidence="5 7" id="KW-0788">Thiol protease</keyword>
<feature type="compositionally biased region" description="Basic residues" evidence="8">
    <location>
        <begin position="736"/>
        <end position="745"/>
    </location>
</feature>
<feature type="compositionally biased region" description="Basic and acidic residues" evidence="8">
    <location>
        <begin position="721"/>
        <end position="735"/>
    </location>
</feature>
<dbReference type="Gramene" id="KXG30972">
    <property type="protein sequence ID" value="KXG30972"/>
    <property type="gene ID" value="SORBI_3004G274900"/>
</dbReference>